<gene>
    <name evidence="2" type="ORF">HPBE_LOCUS2694</name>
</gene>
<dbReference type="EMBL" id="UZAH01004559">
    <property type="protein sequence ID" value="VDO27438.1"/>
    <property type="molecule type" value="Genomic_DNA"/>
</dbReference>
<dbReference type="AlphaFoldDB" id="A0A3P7XBR8"/>
<evidence type="ECO:0000256" key="1">
    <source>
        <dbReference type="SAM" id="MobiDB-lite"/>
    </source>
</evidence>
<feature type="region of interest" description="Disordered" evidence="1">
    <location>
        <begin position="1"/>
        <end position="32"/>
    </location>
</feature>
<dbReference type="OrthoDB" id="5803439at2759"/>
<organism evidence="2">
    <name type="scientific">Heligmosomoides polygyrus</name>
    <name type="common">Parasitic roundworm</name>
    <dbReference type="NCBI Taxonomy" id="6339"/>
    <lineage>
        <taxon>Eukaryota</taxon>
        <taxon>Metazoa</taxon>
        <taxon>Ecdysozoa</taxon>
        <taxon>Nematoda</taxon>
        <taxon>Chromadorea</taxon>
        <taxon>Rhabditida</taxon>
        <taxon>Rhabditina</taxon>
        <taxon>Rhabditomorpha</taxon>
        <taxon>Strongyloidea</taxon>
        <taxon>Heligmosomidae</taxon>
        <taxon>Heligmosomoides</taxon>
    </lineage>
</organism>
<reference evidence="2" key="1">
    <citation type="submission" date="2018-11" db="EMBL/GenBank/DDBJ databases">
        <authorList>
            <consortium name="Pathogen Informatics"/>
        </authorList>
    </citation>
    <scope>NUCLEOTIDE SEQUENCE [LARGE SCALE GENOMIC DNA]</scope>
</reference>
<evidence type="ECO:0000313" key="2">
    <source>
        <dbReference type="EMBL" id="VDO27438.1"/>
    </source>
</evidence>
<name>A0A3P7XBR8_HELPZ</name>
<protein>
    <submittedName>
        <fullName evidence="2">Uncharacterized protein</fullName>
    </submittedName>
</protein>
<proteinExistence type="predicted"/>
<sequence length="41" mass="4376">MESSGHPYDTDDEDFISSGSGLPPPFDEVEDTTVYTIAPGV</sequence>
<accession>A0A3P7XBR8</accession>